<comment type="similarity">
    <text evidence="6">Belongs to the SMC family.</text>
</comment>
<comment type="subcellular location">
    <subcellularLocation>
        <location evidence="6">Cytoplasm</location>
    </subcellularLocation>
</comment>
<evidence type="ECO:0000256" key="7">
    <source>
        <dbReference type="SAM" id="MobiDB-lite"/>
    </source>
</evidence>
<dbReference type="InterPro" id="IPR010935">
    <property type="entry name" value="SMC_hinge"/>
</dbReference>
<dbReference type="Proteomes" id="UP001446205">
    <property type="component" value="Unassembled WGS sequence"/>
</dbReference>
<dbReference type="SUPFAM" id="SSF75553">
    <property type="entry name" value="Smc hinge domain"/>
    <property type="match status" value="1"/>
</dbReference>
<keyword evidence="2 6" id="KW-0547">Nucleotide-binding</keyword>
<dbReference type="Pfam" id="PF06470">
    <property type="entry name" value="SMC_hinge"/>
    <property type="match status" value="1"/>
</dbReference>
<dbReference type="Gene3D" id="3.40.50.300">
    <property type="entry name" value="P-loop containing nucleotide triphosphate hydrolases"/>
    <property type="match status" value="2"/>
</dbReference>
<feature type="region of interest" description="Disordered" evidence="7">
    <location>
        <begin position="412"/>
        <end position="436"/>
    </location>
</feature>
<dbReference type="RefSeq" id="WP_341370377.1">
    <property type="nucleotide sequence ID" value="NZ_JBBPCO010000004.1"/>
</dbReference>
<accession>A0ABU9D714</accession>
<dbReference type="InterPro" id="IPR011890">
    <property type="entry name" value="SMC_prok"/>
</dbReference>
<gene>
    <name evidence="6 10" type="primary">smc</name>
    <name evidence="10" type="ORF">WOB96_06015</name>
</gene>
<keyword evidence="11" id="KW-1185">Reference proteome</keyword>
<evidence type="ECO:0000259" key="9">
    <source>
        <dbReference type="Pfam" id="PF06470"/>
    </source>
</evidence>
<proteinExistence type="inferred from homology"/>
<keyword evidence="4 6" id="KW-0175">Coiled coil</keyword>
<feature type="coiled-coil region" evidence="6">
    <location>
        <begin position="657"/>
        <end position="726"/>
    </location>
</feature>
<dbReference type="CDD" id="cd03278">
    <property type="entry name" value="ABC_SMC_barmotin"/>
    <property type="match status" value="2"/>
</dbReference>
<dbReference type="InterPro" id="IPR036277">
    <property type="entry name" value="SMC_hinge_sf"/>
</dbReference>
<dbReference type="NCBIfam" id="TIGR02168">
    <property type="entry name" value="SMC_prok_B"/>
    <property type="match status" value="1"/>
</dbReference>
<keyword evidence="1 6" id="KW-0963">Cytoplasm</keyword>
<comment type="domain">
    <text evidence="6">Contains large globular domains required for ATP hydrolysis at each terminus and a third globular domain forming a flexible hinge near the middle of the molecule. These domains are separated by coiled-coil structures.</text>
</comment>
<reference evidence="10 11" key="1">
    <citation type="submission" date="2024-04" db="EMBL/GenBank/DDBJ databases">
        <authorList>
            <person name="Abashina T."/>
            <person name="Shaikin A."/>
        </authorList>
    </citation>
    <scope>NUCLEOTIDE SEQUENCE [LARGE SCALE GENOMIC DNA]</scope>
    <source>
        <strain evidence="10 11">AAFK</strain>
    </source>
</reference>
<dbReference type="PANTHER" id="PTHR43977">
    <property type="entry name" value="STRUCTURAL MAINTENANCE OF CHROMOSOMES PROTEIN 3"/>
    <property type="match status" value="1"/>
</dbReference>
<dbReference type="InterPro" id="IPR003395">
    <property type="entry name" value="RecF/RecN/SMC_N"/>
</dbReference>
<dbReference type="Pfam" id="PF02463">
    <property type="entry name" value="SMC_N"/>
    <property type="match status" value="1"/>
</dbReference>
<comment type="function">
    <text evidence="6">Required for chromosome condensation and partitioning.</text>
</comment>
<dbReference type="PIRSF" id="PIRSF005719">
    <property type="entry name" value="SMC"/>
    <property type="match status" value="1"/>
</dbReference>
<dbReference type="EMBL" id="JBBPCO010000004">
    <property type="protein sequence ID" value="MEK8089319.1"/>
    <property type="molecule type" value="Genomic_DNA"/>
</dbReference>
<evidence type="ECO:0000256" key="2">
    <source>
        <dbReference type="ARBA" id="ARBA00022741"/>
    </source>
</evidence>
<dbReference type="InterPro" id="IPR024704">
    <property type="entry name" value="SMC"/>
</dbReference>
<evidence type="ECO:0000256" key="4">
    <source>
        <dbReference type="ARBA" id="ARBA00023054"/>
    </source>
</evidence>
<protein>
    <recommendedName>
        <fullName evidence="6">Chromosome partition protein Smc</fullName>
    </recommendedName>
</protein>
<name>A0ABU9D714_9PROT</name>
<evidence type="ECO:0000256" key="3">
    <source>
        <dbReference type="ARBA" id="ARBA00022840"/>
    </source>
</evidence>
<organism evidence="10 11">
    <name type="scientific">Thermithiobacillus plumbiphilus</name>
    <dbReference type="NCBI Taxonomy" id="1729899"/>
    <lineage>
        <taxon>Bacteria</taxon>
        <taxon>Pseudomonadati</taxon>
        <taxon>Pseudomonadota</taxon>
        <taxon>Acidithiobacillia</taxon>
        <taxon>Acidithiobacillales</taxon>
        <taxon>Thermithiobacillaceae</taxon>
        <taxon>Thermithiobacillus</taxon>
    </lineage>
</organism>
<evidence type="ECO:0000259" key="8">
    <source>
        <dbReference type="Pfam" id="PF02463"/>
    </source>
</evidence>
<comment type="caution">
    <text evidence="10">The sequence shown here is derived from an EMBL/GenBank/DDBJ whole genome shotgun (WGS) entry which is preliminary data.</text>
</comment>
<keyword evidence="5 6" id="KW-0238">DNA-binding</keyword>
<dbReference type="Gene3D" id="1.10.287.1490">
    <property type="match status" value="2"/>
</dbReference>
<feature type="domain" description="SMC hinge" evidence="9">
    <location>
        <begin position="523"/>
        <end position="622"/>
    </location>
</feature>
<keyword evidence="3 6" id="KW-0067">ATP-binding</keyword>
<evidence type="ECO:0000256" key="1">
    <source>
        <dbReference type="ARBA" id="ARBA00022490"/>
    </source>
</evidence>
<evidence type="ECO:0000256" key="5">
    <source>
        <dbReference type="ARBA" id="ARBA00023125"/>
    </source>
</evidence>
<dbReference type="HAMAP" id="MF_01894">
    <property type="entry name" value="Smc_prok"/>
    <property type="match status" value="1"/>
</dbReference>
<evidence type="ECO:0000256" key="6">
    <source>
        <dbReference type="HAMAP-Rule" id="MF_01894"/>
    </source>
</evidence>
<dbReference type="InterPro" id="IPR027417">
    <property type="entry name" value="P-loop_NTPase"/>
</dbReference>
<feature type="region of interest" description="Disordered" evidence="7">
    <location>
        <begin position="888"/>
        <end position="908"/>
    </location>
</feature>
<feature type="binding site" evidence="6">
    <location>
        <begin position="32"/>
        <end position="39"/>
    </location>
    <ligand>
        <name>ATP</name>
        <dbReference type="ChEBI" id="CHEBI:30616"/>
    </ligand>
</feature>
<feature type="domain" description="RecF/RecN/SMC N-terminal" evidence="8">
    <location>
        <begin position="3"/>
        <end position="1155"/>
    </location>
</feature>
<evidence type="ECO:0000313" key="11">
    <source>
        <dbReference type="Proteomes" id="UP001446205"/>
    </source>
</evidence>
<comment type="caution">
    <text evidence="6">Lacks conserved residue(s) required for the propagation of feature annotation.</text>
</comment>
<dbReference type="SUPFAM" id="SSF52540">
    <property type="entry name" value="P-loop containing nucleoside triphosphate hydrolases"/>
    <property type="match status" value="1"/>
</dbReference>
<evidence type="ECO:0000313" key="10">
    <source>
        <dbReference type="EMBL" id="MEK8089319.1"/>
    </source>
</evidence>
<sequence length="1172" mass="130014">MKLRRIKLSGFKSFVDATTIDLPGQLVGVVGPNGCGKSNVVDALRWVLGESSARQLRGENMMDVIFNGSQHRAPVSRAQVELRFDNQAGRALGPFAAYQEIAVKRELGRDAVSAYSINQTRCRKRDVADLFLGTGLGPRAYAIIEQGMISRIIEARPEELRNFLEEASGVSRYRERRRETLARIEQTRENLSRVNDLREELGGQLKRLERQAEAAARFRRLKAEERQLQAERLRHRLAETEAEAALCLNQMGSISVEIEAALAQQRSAEADALRLREQARSAQIDADAVQAAFYASAADLARLEQQLQHLDQEAARLRAEIVQVENDAGRQSQRQDSLTADLAEGEKRLQALEARGQALREEESGLRATLKRAEEALNTSEQEARQVEQEGHQFRRELQVQETRLEQLRARSRDLEQRGMRLQAESSRPGPGTDRLASLRQQSEQLTRVLESAQEQLTELGASQQGAKAALHAAESRHDKAREAWQTLRAAHQAQTQRVSSLSRPGEGLVRLAGQLPGEPATLLASLAVAPGWERAVEAVLGWRLKALLVDDLSRDLPLHWLEKQQNGQFAVLETSVFNAPIPARKDLDPLLDKVRGPDGASPALPWLAGVFCADSLDAALSQRHQLGENEFWVTPEGILVGRHAYVWDRGQSADSVLELREHLQKMALKLAGLEAALTQAVSERETARNSLAGLEAELQKLRVGLQQGQSEKNRVQVELARLEAEEAAHLHRQEQIHQELAQIDTEGTRFAQERQEAESAAQAAASRLRSLDDRLKSLEAARQAARQQVQTLRQEFSRLRDSLHQLELQTQQLRTELKGKAASLEDSRAQRERAQARLDTLAQTLAGHDASLPALQSALQDCLSRRQVLEQSLQAAQNAVEGIEAELRQREQTGSQAAREAESRRERHQALALQLNTATARQENLQEQLDAVLPYLGQDEQPAEIEALDPAAIDARLEQLGNRIAALGNVNLAAIEEHAQVAERKGYLDAQHADLEGALDTLESAIRRMDKETRDRFRKTFETVNANFQTLFPRLFGGGEAQMTLTDDNLLEAGVSVIARPPGKRNSSIQLLSGGEKALTAVALVFAMFQLNPAPFCVLDEVDAPLDEANVGRFCDMVREMSVETQFLFITHNKVTMQLATHLIGVTMAEPGVSRIVSVDVEQAMKMAGAA</sequence>
<dbReference type="SUPFAM" id="SSF57997">
    <property type="entry name" value="Tropomyosin"/>
    <property type="match status" value="1"/>
</dbReference>
<comment type="subunit">
    <text evidence="6">Homodimer.</text>
</comment>